<organism evidence="2 5">
    <name type="scientific">Adineta steineri</name>
    <dbReference type="NCBI Taxonomy" id="433720"/>
    <lineage>
        <taxon>Eukaryota</taxon>
        <taxon>Metazoa</taxon>
        <taxon>Spiralia</taxon>
        <taxon>Gnathifera</taxon>
        <taxon>Rotifera</taxon>
        <taxon>Eurotatoria</taxon>
        <taxon>Bdelloidea</taxon>
        <taxon>Adinetida</taxon>
        <taxon>Adinetidae</taxon>
        <taxon>Adineta</taxon>
    </lineage>
</organism>
<dbReference type="AlphaFoldDB" id="A0A814YLF1"/>
<feature type="region of interest" description="Disordered" evidence="1">
    <location>
        <begin position="253"/>
        <end position="285"/>
    </location>
</feature>
<proteinExistence type="predicted"/>
<gene>
    <name evidence="2" type="ORF">BJG266_LOCUS28547</name>
    <name evidence="3" type="ORF">QVE165_LOCUS48476</name>
</gene>
<dbReference type="Proteomes" id="UP000663877">
    <property type="component" value="Unassembled WGS sequence"/>
</dbReference>
<dbReference type="OrthoDB" id="10007118at2759"/>
<evidence type="ECO:0000313" key="3">
    <source>
        <dbReference type="EMBL" id="CAF1567522.1"/>
    </source>
</evidence>
<comment type="caution">
    <text evidence="2">The sequence shown here is derived from an EMBL/GenBank/DDBJ whole genome shotgun (WGS) entry which is preliminary data.</text>
</comment>
<keyword evidence="4" id="KW-1185">Reference proteome</keyword>
<name>A0A814YLF1_9BILA</name>
<evidence type="ECO:0000313" key="4">
    <source>
        <dbReference type="Proteomes" id="UP000663832"/>
    </source>
</evidence>
<feature type="compositionally biased region" description="Low complexity" evidence="1">
    <location>
        <begin position="261"/>
        <end position="273"/>
    </location>
</feature>
<reference evidence="2" key="1">
    <citation type="submission" date="2021-02" db="EMBL/GenBank/DDBJ databases">
        <authorList>
            <person name="Nowell W R."/>
        </authorList>
    </citation>
    <scope>NUCLEOTIDE SEQUENCE</scope>
</reference>
<evidence type="ECO:0000256" key="1">
    <source>
        <dbReference type="SAM" id="MobiDB-lite"/>
    </source>
</evidence>
<sequence length="634" mass="72400">MVKVMEFSVVFFTRQYMTNTTKGEGSGQFSHSYDLKPEEILLPLIENGLIIGGNFIKNGRVPNTGLQYASFCKQLPSVINDNPRIKKSFEDLGLNMEKYQATFEHQRLPLGMIFTDDAINFMKEHGEFVQYYHNYYKKDIIFNSFRQMVDQRVQSGEIVQLEDKPVSNDDVLVMYYQKGNISTDGIFTLSGKYSKRSDLTTSMNTPSSHTKTNQETGLQSSVNNLTDTQIQTCDQDVIEMNYQLCGIAAANNQTEKEQDTSSDLDLSKSTDSSMPLLPPNETTSSSHCGITYELSLKATLILDSSSNDLIDETEHSQMDCSELLLKSISSPKQLFDDDVLLRELEPADNIQQLDINMVTDECSSTIEPTFSHHNILTDLPSNVEIPSAGKFLDNQTSSINRKRGRPRSARSTSQKWSSEEVNNLILNPKSSTIWKSIIIKRQFVVGTSTDMFRMLPSSLFDGECRLKLIDFLVYKKILVKGDWFRNAKGSPIAGYVKSSPANPFVALGLAEFGIDIEEYKISLNPNPPDKRQIDAKSVNQSYLFNDLLVKYFENDEWFKDNITINKKYMYITNELLKTISNREIDQFQEQQKEEVRKSVTHKRKEIEDLQKENSTIYETDLPAKRRRKPRIIID</sequence>
<dbReference type="EMBL" id="CAJNOM010000819">
    <property type="protein sequence ID" value="CAF1567522.1"/>
    <property type="molecule type" value="Genomic_DNA"/>
</dbReference>
<protein>
    <submittedName>
        <fullName evidence="2">Uncharacterized protein</fullName>
    </submittedName>
</protein>
<feature type="region of interest" description="Disordered" evidence="1">
    <location>
        <begin position="198"/>
        <end position="218"/>
    </location>
</feature>
<evidence type="ECO:0000313" key="5">
    <source>
        <dbReference type="Proteomes" id="UP000663877"/>
    </source>
</evidence>
<accession>A0A814YLF1</accession>
<dbReference type="EMBL" id="CAJNOI010000297">
    <property type="protein sequence ID" value="CAF1231570.1"/>
    <property type="molecule type" value="Genomic_DNA"/>
</dbReference>
<evidence type="ECO:0000313" key="2">
    <source>
        <dbReference type="EMBL" id="CAF1231570.1"/>
    </source>
</evidence>
<dbReference type="Proteomes" id="UP000663832">
    <property type="component" value="Unassembled WGS sequence"/>
</dbReference>
<feature type="compositionally biased region" description="Polar residues" evidence="1">
    <location>
        <begin position="199"/>
        <end position="218"/>
    </location>
</feature>